<keyword evidence="1" id="KW-0812">Transmembrane</keyword>
<dbReference type="AlphaFoldDB" id="A0A7H9CIE1"/>
<keyword evidence="4" id="KW-1185">Reference proteome</keyword>
<gene>
    <name evidence="3" type="ORF">CINF_1225</name>
</gene>
<proteinExistence type="predicted"/>
<evidence type="ECO:0000313" key="4">
    <source>
        <dbReference type="Proteomes" id="UP000509414"/>
    </source>
</evidence>
<name>A0A7H9CIE1_9BACT</name>
<keyword evidence="1" id="KW-0472">Membrane</keyword>
<dbReference type="KEGG" id="cinf:CINF_1225"/>
<sequence>MKENSSLKTKILAGVALVSAVASSASAAVTMNTDGSVTGSLSTDTFMGIAGLVITACAVMWAAKKGIALIR</sequence>
<evidence type="ECO:0000256" key="2">
    <source>
        <dbReference type="SAM" id="SignalP"/>
    </source>
</evidence>
<evidence type="ECO:0000313" key="3">
    <source>
        <dbReference type="EMBL" id="QLI05712.1"/>
    </source>
</evidence>
<organism evidence="3 4">
    <name type="scientific">Candidatus Campylobacter infans</name>
    <dbReference type="NCBI Taxonomy" id="2561898"/>
    <lineage>
        <taxon>Bacteria</taxon>
        <taxon>Pseudomonadati</taxon>
        <taxon>Campylobacterota</taxon>
        <taxon>Epsilonproteobacteria</taxon>
        <taxon>Campylobacterales</taxon>
        <taxon>Campylobacteraceae</taxon>
        <taxon>Campylobacter</taxon>
    </lineage>
</organism>
<accession>A0A7H9CIE1</accession>
<feature type="chain" id="PRO_5028976140" evidence="2">
    <location>
        <begin position="28"/>
        <end position="71"/>
    </location>
</feature>
<feature type="signal peptide" evidence="2">
    <location>
        <begin position="1"/>
        <end position="27"/>
    </location>
</feature>
<dbReference type="EMBL" id="CP049075">
    <property type="protein sequence ID" value="QLI05712.1"/>
    <property type="molecule type" value="Genomic_DNA"/>
</dbReference>
<reference evidence="3 4" key="1">
    <citation type="submission" date="2020-02" db="EMBL/GenBank/DDBJ databases">
        <title>Complete genome sequence of the novel Campylobacter species Candidatus Campylobacter infans.</title>
        <authorList>
            <person name="Duim B."/>
            <person name="Zomer A."/>
            <person name="van der Graaf L."/>
            <person name="Wagenaar J."/>
        </authorList>
    </citation>
    <scope>NUCLEOTIDE SEQUENCE [LARGE SCALE GENOMIC DNA]</scope>
    <source>
        <strain evidence="3 4">19S00001</strain>
    </source>
</reference>
<evidence type="ECO:0000256" key="1">
    <source>
        <dbReference type="SAM" id="Phobius"/>
    </source>
</evidence>
<keyword evidence="1" id="KW-1133">Transmembrane helix</keyword>
<dbReference type="RefSeq" id="WP_179974891.1">
    <property type="nucleotide sequence ID" value="NZ_CP049075.1"/>
</dbReference>
<dbReference type="Proteomes" id="UP000509414">
    <property type="component" value="Chromosome"/>
</dbReference>
<feature type="transmembrane region" description="Helical" evidence="1">
    <location>
        <begin position="46"/>
        <end position="63"/>
    </location>
</feature>
<keyword evidence="2" id="KW-0732">Signal</keyword>
<protein>
    <submittedName>
        <fullName evidence="3">Putative membrane protein</fullName>
    </submittedName>
</protein>